<evidence type="ECO:0000256" key="1">
    <source>
        <dbReference type="ARBA" id="ARBA00023157"/>
    </source>
</evidence>
<evidence type="ECO:0000313" key="5">
    <source>
        <dbReference type="EMBL" id="EEN47678.1"/>
    </source>
</evidence>
<dbReference type="GO" id="GO:0009897">
    <property type="term" value="C:external side of plasma membrane"/>
    <property type="evidence" value="ECO:0000318"/>
    <property type="project" value="GO_Central"/>
</dbReference>
<keyword evidence="3" id="KW-0732">Signal</keyword>
<reference evidence="6" key="2">
    <citation type="journal article" date="2020" name="Nat. Ecol. Evol.">
        <title>Deeply conserved synteny resolves early events in vertebrate evolution.</title>
        <authorList>
            <person name="Simakov O."/>
            <person name="Marletaz F."/>
            <person name="Yue J.X."/>
            <person name="O'Connell B."/>
            <person name="Jenkins J."/>
            <person name="Brandt A."/>
            <person name="Calef R."/>
            <person name="Tung C.H."/>
            <person name="Huang T.K."/>
            <person name="Schmutz J."/>
            <person name="Satoh N."/>
            <person name="Yu J.K."/>
            <person name="Putnam N.H."/>
            <person name="Green R.E."/>
            <person name="Rokhsar D.S."/>
        </authorList>
    </citation>
    <scope>NUCLEOTIDE SEQUENCE [LARGE SCALE GENOMIC DNA]</scope>
    <source>
        <strain evidence="6">S238N-H82</strain>
    </source>
</reference>
<dbReference type="InterPro" id="IPR001304">
    <property type="entry name" value="C-type_lectin-like"/>
</dbReference>
<dbReference type="AlphaFoldDB" id="C3ZIF3"/>
<dbReference type="EMBL" id="GG666627">
    <property type="protein sequence ID" value="EEN47678.1"/>
    <property type="molecule type" value="Genomic_DNA"/>
</dbReference>
<dbReference type="SUPFAM" id="SSF56436">
    <property type="entry name" value="C-type lectin-like"/>
    <property type="match status" value="1"/>
</dbReference>
<name>C3ZIF3_BRAFL</name>
<evidence type="ECO:0000259" key="4">
    <source>
        <dbReference type="PROSITE" id="PS50041"/>
    </source>
</evidence>
<dbReference type="InterPro" id="IPR016186">
    <property type="entry name" value="C-type_lectin-like/link_sf"/>
</dbReference>
<accession>C3ZIF3</accession>
<dbReference type="PANTHER" id="PTHR22801:SF63">
    <property type="entry name" value="C-TYPE LECTIN DOMAIN-CONTAINING PROTEIN"/>
    <property type="match status" value="1"/>
</dbReference>
<dbReference type="eggNOG" id="KOG4297">
    <property type="taxonomic scope" value="Eukaryota"/>
</dbReference>
<dbReference type="RefSeq" id="XP_035697844.1">
    <property type="nucleotide sequence ID" value="XM_035841951.1"/>
</dbReference>
<sequence>MAACVLSIVTMVTQVVVVLEVRNLRSELETKLRHKEAVPDGKDFDKLRGAKAALNDPRGLPGAAGSSGRDGRDVKQPGTVSPENLACPSGYVKFQDTCFSFSNERRNHAEARCACQTTELNCQTTGGHLALPKDQATNDFLVNQIHDRYPNGDDVWFGLTDQLQEGEWAWDDGAPLGTGWTNWYTGQPDDGADGFSSAEDCARWREDSYKWDDGSCFFPRHYVCEVSAAVP</sequence>
<protein>
    <submittedName>
        <fullName evidence="7">C-type lectin domain family 10 member A-like</fullName>
    </submittedName>
</protein>
<reference evidence="5" key="1">
    <citation type="journal article" date="2008" name="Nature">
        <title>The amphioxus genome and the evolution of the chordate karyotype.</title>
        <authorList>
            <consortium name="US DOE Joint Genome Institute (JGI-PGF)"/>
            <person name="Putnam N.H."/>
            <person name="Butts T."/>
            <person name="Ferrier D.E.K."/>
            <person name="Furlong R.F."/>
            <person name="Hellsten U."/>
            <person name="Kawashima T."/>
            <person name="Robinson-Rechavi M."/>
            <person name="Shoguchi E."/>
            <person name="Terry A."/>
            <person name="Yu J.-K."/>
            <person name="Benito-Gutierrez E.L."/>
            <person name="Dubchak I."/>
            <person name="Garcia-Fernandez J."/>
            <person name="Gibson-Brown J.J."/>
            <person name="Grigoriev I.V."/>
            <person name="Horton A.C."/>
            <person name="de Jong P.J."/>
            <person name="Jurka J."/>
            <person name="Kapitonov V.V."/>
            <person name="Kohara Y."/>
            <person name="Kuroki Y."/>
            <person name="Lindquist E."/>
            <person name="Lucas S."/>
            <person name="Osoegawa K."/>
            <person name="Pennacchio L.A."/>
            <person name="Salamov A.A."/>
            <person name="Satou Y."/>
            <person name="Sauka-Spengler T."/>
            <person name="Schmutz J."/>
            <person name="Shin-I T."/>
            <person name="Toyoda A."/>
            <person name="Bronner-Fraser M."/>
            <person name="Fujiyama A."/>
            <person name="Holland L.Z."/>
            <person name="Holland P.W.H."/>
            <person name="Satoh N."/>
            <person name="Rokhsar D.S."/>
        </authorList>
    </citation>
    <scope>NUCLEOTIDE SEQUENCE [LARGE SCALE GENOMIC DNA]</scope>
    <source>
        <strain evidence="5">S238N-H82</strain>
        <tissue evidence="5">Testes</tissue>
    </source>
</reference>
<dbReference type="InterPro" id="IPR050801">
    <property type="entry name" value="Ca-Dep_Lectins_ImmuneDev"/>
</dbReference>
<keyword evidence="6" id="KW-1185">Reference proteome</keyword>
<evidence type="ECO:0000256" key="2">
    <source>
        <dbReference type="SAM" id="MobiDB-lite"/>
    </source>
</evidence>
<dbReference type="InterPro" id="IPR016187">
    <property type="entry name" value="CTDL_fold"/>
</dbReference>
<dbReference type="GO" id="GO:0006955">
    <property type="term" value="P:immune response"/>
    <property type="evidence" value="ECO:0000318"/>
    <property type="project" value="GO_Central"/>
</dbReference>
<dbReference type="Proteomes" id="UP000001554">
    <property type="component" value="Chromosome 14"/>
</dbReference>
<dbReference type="InParanoid" id="C3ZIF3"/>
<evidence type="ECO:0000313" key="7">
    <source>
        <dbReference type="RefSeq" id="XP_035697844.1"/>
    </source>
</evidence>
<feature type="domain" description="C-type lectin" evidence="4">
    <location>
        <begin position="94"/>
        <end position="225"/>
    </location>
</feature>
<evidence type="ECO:0000313" key="6">
    <source>
        <dbReference type="Proteomes" id="UP000001554"/>
    </source>
</evidence>
<dbReference type="PANTHER" id="PTHR22801">
    <property type="entry name" value="LITHOSTATHINE"/>
    <property type="match status" value="1"/>
</dbReference>
<feature type="region of interest" description="Disordered" evidence="2">
    <location>
        <begin position="52"/>
        <end position="82"/>
    </location>
</feature>
<dbReference type="KEGG" id="bfo:118430922"/>
<dbReference type="PROSITE" id="PS00615">
    <property type="entry name" value="C_TYPE_LECTIN_1"/>
    <property type="match status" value="1"/>
</dbReference>
<keyword evidence="1" id="KW-1015">Disulfide bond</keyword>
<dbReference type="GO" id="GO:0030246">
    <property type="term" value="F:carbohydrate binding"/>
    <property type="evidence" value="ECO:0000318"/>
    <property type="project" value="GO_Central"/>
</dbReference>
<dbReference type="GeneID" id="118430922"/>
<evidence type="ECO:0000256" key="3">
    <source>
        <dbReference type="SAM" id="SignalP"/>
    </source>
</evidence>
<reference evidence="7" key="3">
    <citation type="submission" date="2025-04" db="UniProtKB">
        <authorList>
            <consortium name="RefSeq"/>
        </authorList>
    </citation>
    <scope>IDENTIFICATION</scope>
    <source>
        <strain evidence="7">S238N-H82</strain>
        <tissue evidence="7">Testes</tissue>
    </source>
</reference>
<dbReference type="Pfam" id="PF00059">
    <property type="entry name" value="Lectin_C"/>
    <property type="match status" value="1"/>
</dbReference>
<dbReference type="GO" id="GO:0038187">
    <property type="term" value="F:pattern recognition receptor activity"/>
    <property type="evidence" value="ECO:0000318"/>
    <property type="project" value="GO_Central"/>
</dbReference>
<dbReference type="Gene3D" id="3.10.100.10">
    <property type="entry name" value="Mannose-Binding Protein A, subunit A"/>
    <property type="match status" value="1"/>
</dbReference>
<dbReference type="PROSITE" id="PS50041">
    <property type="entry name" value="C_TYPE_LECTIN_2"/>
    <property type="match status" value="1"/>
</dbReference>
<dbReference type="OrthoDB" id="441660at2759"/>
<proteinExistence type="predicted"/>
<dbReference type="SMART" id="SM00034">
    <property type="entry name" value="CLECT"/>
    <property type="match status" value="1"/>
</dbReference>
<organism>
    <name type="scientific">Branchiostoma floridae</name>
    <name type="common">Florida lancelet</name>
    <name type="synonym">Amphioxus</name>
    <dbReference type="NCBI Taxonomy" id="7739"/>
    <lineage>
        <taxon>Eukaryota</taxon>
        <taxon>Metazoa</taxon>
        <taxon>Chordata</taxon>
        <taxon>Cephalochordata</taxon>
        <taxon>Leptocardii</taxon>
        <taxon>Amphioxiformes</taxon>
        <taxon>Branchiostomatidae</taxon>
        <taxon>Branchiostoma</taxon>
    </lineage>
</organism>
<gene>
    <name evidence="7" type="primary">LOC118430922</name>
    <name evidence="5" type="ORF">BRAFLDRAFT_80757</name>
</gene>
<feature type="chain" id="PRO_5044729326" evidence="3">
    <location>
        <begin position="19"/>
        <end position="231"/>
    </location>
</feature>
<dbReference type="InterPro" id="IPR018378">
    <property type="entry name" value="C-type_lectin_CS"/>
</dbReference>
<feature type="signal peptide" evidence="3">
    <location>
        <begin position="1"/>
        <end position="18"/>
    </location>
</feature>